<evidence type="ECO:0000256" key="1">
    <source>
        <dbReference type="ARBA" id="ARBA00004651"/>
    </source>
</evidence>
<dbReference type="PIRSF" id="PIRSF006060">
    <property type="entry name" value="AA_transporter"/>
    <property type="match status" value="1"/>
</dbReference>
<dbReference type="Pfam" id="PF13520">
    <property type="entry name" value="AA_permease_2"/>
    <property type="match status" value="1"/>
</dbReference>
<feature type="transmembrane region" description="Helical" evidence="6">
    <location>
        <begin position="217"/>
        <end position="235"/>
    </location>
</feature>
<dbReference type="Gene3D" id="1.20.1740.10">
    <property type="entry name" value="Amino acid/polyamine transporter I"/>
    <property type="match status" value="1"/>
</dbReference>
<evidence type="ECO:0000256" key="4">
    <source>
        <dbReference type="ARBA" id="ARBA00022989"/>
    </source>
</evidence>
<evidence type="ECO:0000256" key="5">
    <source>
        <dbReference type="ARBA" id="ARBA00023136"/>
    </source>
</evidence>
<evidence type="ECO:0000313" key="8">
    <source>
        <dbReference type="Proteomes" id="UP001597519"/>
    </source>
</evidence>
<feature type="transmembrane region" description="Helical" evidence="6">
    <location>
        <begin position="354"/>
        <end position="371"/>
    </location>
</feature>
<name>A0ABW5WSX5_9STAP</name>
<feature type="transmembrane region" description="Helical" evidence="6">
    <location>
        <begin position="57"/>
        <end position="78"/>
    </location>
</feature>
<reference evidence="8" key="1">
    <citation type="journal article" date="2019" name="Int. J. Syst. Evol. Microbiol.">
        <title>The Global Catalogue of Microorganisms (GCM) 10K type strain sequencing project: providing services to taxonomists for standard genome sequencing and annotation.</title>
        <authorList>
            <consortium name="The Broad Institute Genomics Platform"/>
            <consortium name="The Broad Institute Genome Sequencing Center for Infectious Disease"/>
            <person name="Wu L."/>
            <person name="Ma J."/>
        </authorList>
    </citation>
    <scope>NUCLEOTIDE SEQUENCE [LARGE SCALE GENOMIC DNA]</scope>
    <source>
        <strain evidence="8">KCTC 33575</strain>
    </source>
</reference>
<feature type="transmembrane region" description="Helical" evidence="6">
    <location>
        <begin position="139"/>
        <end position="165"/>
    </location>
</feature>
<feature type="transmembrane region" description="Helical" evidence="6">
    <location>
        <begin position="443"/>
        <end position="461"/>
    </location>
</feature>
<organism evidence="7 8">
    <name type="scientific">Corticicoccus populi</name>
    <dbReference type="NCBI Taxonomy" id="1812821"/>
    <lineage>
        <taxon>Bacteria</taxon>
        <taxon>Bacillati</taxon>
        <taxon>Bacillota</taxon>
        <taxon>Bacilli</taxon>
        <taxon>Bacillales</taxon>
        <taxon>Staphylococcaceae</taxon>
        <taxon>Corticicoccus</taxon>
    </lineage>
</organism>
<gene>
    <name evidence="7" type="ORF">ACFSX4_05465</name>
</gene>
<dbReference type="InterPro" id="IPR050367">
    <property type="entry name" value="APC_superfamily"/>
</dbReference>
<protein>
    <submittedName>
        <fullName evidence="7">APC family permease</fullName>
    </submittedName>
</protein>
<feature type="transmembrane region" description="Helical" evidence="6">
    <location>
        <begin position="377"/>
        <end position="398"/>
    </location>
</feature>
<feature type="transmembrane region" description="Helical" evidence="6">
    <location>
        <begin position="99"/>
        <end position="127"/>
    </location>
</feature>
<dbReference type="PANTHER" id="PTHR42770:SF7">
    <property type="entry name" value="MEMBRANE PROTEIN"/>
    <property type="match status" value="1"/>
</dbReference>
<evidence type="ECO:0000256" key="3">
    <source>
        <dbReference type="ARBA" id="ARBA00022692"/>
    </source>
</evidence>
<feature type="transmembrane region" description="Helical" evidence="6">
    <location>
        <begin position="410"/>
        <end position="431"/>
    </location>
</feature>
<feature type="transmembrane region" description="Helical" evidence="6">
    <location>
        <begin position="255"/>
        <end position="278"/>
    </location>
</feature>
<sequence>MSESSKPQSQGGTPARTELDSTMSKRFIWAVAYGSSIGWGAFILPGDWLTSSGTLGASLGITIGGLLMLIIAVGYGALTAKFPVSGGEFAFSYVGFGKYFSFVASWFLVLGYICVVALNASAFSLLFKFILPDFLEIGYLYTIAGWDVYIMEVLLSSLVLIVFAFISIKGSGLSGNIQFIFCAFMAVTVTILLISSFFAGDFSFENTRPLFNGENGVWTSIILIVAIAPWMYVGFDNIPQAAEEFNFDASKTFRLIVFGIVASILTYVAMILVTAWIYPNPHSIGGAEWVTGSVVQSSMGIIGMTILSLAISFGVFTGLNGFYMSSSRLLFALGRANFVPQAFARIHTQNKTPYIAVLFVMIVCLAAPWLGRTALSWIVDMSSVGVSVAFFSTSLVTVKLFSQKENKNNGFVFFGALGVIISLVFLGLLLVPGSPASLSTPSYIALLVWVVLGVVFFATQYKKLNSMSKEELDYMILNKKSDDVTK</sequence>
<dbReference type="PANTHER" id="PTHR42770">
    <property type="entry name" value="AMINO ACID TRANSPORTER-RELATED"/>
    <property type="match status" value="1"/>
</dbReference>
<dbReference type="RefSeq" id="WP_377772341.1">
    <property type="nucleotide sequence ID" value="NZ_JBHUOQ010000001.1"/>
</dbReference>
<keyword evidence="4 6" id="KW-1133">Transmembrane helix</keyword>
<accession>A0ABW5WSX5</accession>
<comment type="subcellular location">
    <subcellularLocation>
        <location evidence="1">Cell membrane</location>
        <topology evidence="1">Multi-pass membrane protein</topology>
    </subcellularLocation>
</comment>
<dbReference type="EMBL" id="JBHUOQ010000001">
    <property type="protein sequence ID" value="MFD2829910.1"/>
    <property type="molecule type" value="Genomic_DNA"/>
</dbReference>
<comment type="caution">
    <text evidence="7">The sequence shown here is derived from an EMBL/GenBank/DDBJ whole genome shotgun (WGS) entry which is preliminary data.</text>
</comment>
<feature type="transmembrane region" description="Helical" evidence="6">
    <location>
        <begin position="298"/>
        <end position="323"/>
    </location>
</feature>
<keyword evidence="3 6" id="KW-0812">Transmembrane</keyword>
<proteinExistence type="predicted"/>
<feature type="transmembrane region" description="Helical" evidence="6">
    <location>
        <begin position="27"/>
        <end position="45"/>
    </location>
</feature>
<keyword evidence="5 6" id="KW-0472">Membrane</keyword>
<evidence type="ECO:0000256" key="2">
    <source>
        <dbReference type="ARBA" id="ARBA00022475"/>
    </source>
</evidence>
<evidence type="ECO:0000313" key="7">
    <source>
        <dbReference type="EMBL" id="MFD2829910.1"/>
    </source>
</evidence>
<keyword evidence="2" id="KW-1003">Cell membrane</keyword>
<feature type="transmembrane region" description="Helical" evidence="6">
    <location>
        <begin position="177"/>
        <end position="197"/>
    </location>
</feature>
<dbReference type="Proteomes" id="UP001597519">
    <property type="component" value="Unassembled WGS sequence"/>
</dbReference>
<keyword evidence="8" id="KW-1185">Reference proteome</keyword>
<evidence type="ECO:0000256" key="6">
    <source>
        <dbReference type="SAM" id="Phobius"/>
    </source>
</evidence>
<dbReference type="InterPro" id="IPR002293">
    <property type="entry name" value="AA/rel_permease1"/>
</dbReference>